<dbReference type="GO" id="GO:0005975">
    <property type="term" value="P:carbohydrate metabolic process"/>
    <property type="evidence" value="ECO:0007669"/>
    <property type="project" value="InterPro"/>
</dbReference>
<organism evidence="3 4">
    <name type="scientific">Catellatospora coxensis</name>
    <dbReference type="NCBI Taxonomy" id="310354"/>
    <lineage>
        <taxon>Bacteria</taxon>
        <taxon>Bacillati</taxon>
        <taxon>Actinomycetota</taxon>
        <taxon>Actinomycetes</taxon>
        <taxon>Micromonosporales</taxon>
        <taxon>Micromonosporaceae</taxon>
        <taxon>Catellatospora</taxon>
    </lineage>
</organism>
<feature type="domain" description="Glycosyl-hydrolase family 116 N-terminal" evidence="2">
    <location>
        <begin position="23"/>
        <end position="347"/>
    </location>
</feature>
<dbReference type="InterPro" id="IPR052566">
    <property type="entry name" value="Non-lysos_glucosylceramidase"/>
</dbReference>
<keyword evidence="4" id="KW-1185">Reference proteome</keyword>
<dbReference type="AlphaFoldDB" id="A0A8J3KWB1"/>
<comment type="caution">
    <text evidence="3">The sequence shown here is derived from an EMBL/GenBank/DDBJ whole genome shotgun (WGS) entry which is preliminary data.</text>
</comment>
<protein>
    <recommendedName>
        <fullName evidence="5">Beta-glucocerebrosidase 2-like protein</fullName>
    </recommendedName>
</protein>
<dbReference type="PANTHER" id="PTHR12654">
    <property type="entry name" value="BILE ACID BETA-GLUCOSIDASE-RELATED"/>
    <property type="match status" value="1"/>
</dbReference>
<sequence>MPVPAENASPAARGLGPDASVAAFPLGGIGTGNVSIGARGELRDWELANRPAKGARLPFTFFAIRAAPAGGDPVTKVLESRLTGPHEGDQGYYAGQLAGLPRLRDSRMRGEYPLLRIDFTDDDLGVRVALTAFTPLVPLDADASGIPCAVLRYTVTNPLAVAADVTVVGSMANPVGITGRDVHHFPKYAGQPGNGWTEQDGLRGIRFGSDLPADDPRHGTAVLATTDPHTTAKPQWLSGFWQDGVQVFWDELRATGRLTPETAFSIDQPPYPDWFTRLRVGSLGIAHRLAPGESRDFEFLLSWHFPNRPRAWQGNINLDNTHAGEVVRNHYATAYADAWAVARRLAADLPELERQTRAFHGALFGSTLPPEVVDAVSSTLVALRSTTCFRLEGGRFAAWEGSFDDSGSCEGTCTHVWNYAQTAAFLFPELERDARRTEFMHETRPDGRMNFRANSVFGNAPWDFHPAVDGQLGAIVRLYREWRFSGDDTLLADCWPGARRALEFAFTAWDADGDGVLDSEQHNTYDIEFHGPNSLANSMFFAALTAGAAIAERMGDTETAKRYRDTAATGAARMDELLFNGEYYEQRLDDVDARRYQYGTGCLSDQVFGQLLAHVAGLGHVLPAEHVRSAVAAVHRHNFRADLGGHHSVQRTYALDDEAGLVLCSWPRGGRPRIPFVYSDEVWTGIEYQVATHLIFEGLVEEGLELVRAVRDRHDGHRRNPWNEVECGNHYARSLASWGLVVALSGVDHVATARNLDFTPRWGGDRLRTIFTTGAGWGELILSPDGAQVRVLGGCLDLHHLTVAHPGLGPLAAGPVRLAAGESLQLTAPDPHDRKDRA</sequence>
<accession>A0A8J3KWB1</accession>
<dbReference type="EMBL" id="BONI01000045">
    <property type="protein sequence ID" value="GIG08270.1"/>
    <property type="molecule type" value="Genomic_DNA"/>
</dbReference>
<dbReference type="InterPro" id="IPR012341">
    <property type="entry name" value="6hp_glycosidase-like_sf"/>
</dbReference>
<dbReference type="InterPro" id="IPR006775">
    <property type="entry name" value="GH116_catalytic"/>
</dbReference>
<dbReference type="GO" id="GO:0004553">
    <property type="term" value="F:hydrolase activity, hydrolyzing O-glycosyl compounds"/>
    <property type="evidence" value="ECO:0007669"/>
    <property type="project" value="InterPro"/>
</dbReference>
<dbReference type="Proteomes" id="UP000630887">
    <property type="component" value="Unassembled WGS sequence"/>
</dbReference>
<evidence type="ECO:0000259" key="1">
    <source>
        <dbReference type="Pfam" id="PF04685"/>
    </source>
</evidence>
<dbReference type="InterPro" id="IPR024462">
    <property type="entry name" value="GH116_N"/>
</dbReference>
<evidence type="ECO:0000313" key="4">
    <source>
        <dbReference type="Proteomes" id="UP000630887"/>
    </source>
</evidence>
<proteinExistence type="predicted"/>
<dbReference type="Pfam" id="PF04685">
    <property type="entry name" value="DUF608"/>
    <property type="match status" value="1"/>
</dbReference>
<evidence type="ECO:0000259" key="2">
    <source>
        <dbReference type="Pfam" id="PF12215"/>
    </source>
</evidence>
<name>A0A8J3KWB1_9ACTN</name>
<evidence type="ECO:0008006" key="5">
    <source>
        <dbReference type="Google" id="ProtNLM"/>
    </source>
</evidence>
<gene>
    <name evidence="3" type="ORF">Cco03nite_49700</name>
</gene>
<dbReference type="SUPFAM" id="SSF48208">
    <property type="entry name" value="Six-hairpin glycosidases"/>
    <property type="match status" value="1"/>
</dbReference>
<dbReference type="PANTHER" id="PTHR12654:SF0">
    <property type="entry name" value="NON-LYSOSOMAL GLUCOSYLCERAMIDASE"/>
    <property type="match status" value="1"/>
</dbReference>
<dbReference type="Pfam" id="PF12215">
    <property type="entry name" value="Glyco_hydr_116N"/>
    <property type="match status" value="1"/>
</dbReference>
<reference evidence="3 4" key="1">
    <citation type="submission" date="2021-01" db="EMBL/GenBank/DDBJ databases">
        <title>Whole genome shotgun sequence of Catellatospora coxensis NBRC 107359.</title>
        <authorList>
            <person name="Komaki H."/>
            <person name="Tamura T."/>
        </authorList>
    </citation>
    <scope>NUCLEOTIDE SEQUENCE [LARGE SCALE GENOMIC DNA]</scope>
    <source>
        <strain evidence="3 4">NBRC 107359</strain>
    </source>
</reference>
<feature type="domain" description="Glycosyl-hydrolase family 116 catalytic region" evidence="1">
    <location>
        <begin position="469"/>
        <end position="740"/>
    </location>
</feature>
<dbReference type="RefSeq" id="WP_203694586.1">
    <property type="nucleotide sequence ID" value="NZ_BAAALC010000002.1"/>
</dbReference>
<dbReference type="Gene3D" id="1.50.10.10">
    <property type="match status" value="1"/>
</dbReference>
<evidence type="ECO:0000313" key="3">
    <source>
        <dbReference type="EMBL" id="GIG08270.1"/>
    </source>
</evidence>
<dbReference type="InterPro" id="IPR008928">
    <property type="entry name" value="6-hairpin_glycosidase_sf"/>
</dbReference>